<dbReference type="GO" id="GO:0005886">
    <property type="term" value="C:plasma membrane"/>
    <property type="evidence" value="ECO:0007669"/>
    <property type="project" value="UniProtKB-SubCell"/>
</dbReference>
<dbReference type="InterPro" id="IPR029044">
    <property type="entry name" value="Nucleotide-diphossugar_trans"/>
</dbReference>
<evidence type="ECO:0000256" key="3">
    <source>
        <dbReference type="ARBA" id="ARBA00022676"/>
    </source>
</evidence>
<dbReference type="GO" id="GO:0016117">
    <property type="term" value="P:carotenoid biosynthetic process"/>
    <property type="evidence" value="ECO:0007669"/>
    <property type="project" value="UniProtKB-KW"/>
</dbReference>
<keyword evidence="3" id="KW-0328">Glycosyltransferase</keyword>
<keyword evidence="4 13" id="KW-0808">Transferase</keyword>
<keyword evidence="6 11" id="KW-0472">Membrane</keyword>
<feature type="transmembrane region" description="Helical" evidence="11">
    <location>
        <begin position="274"/>
        <end position="295"/>
    </location>
</feature>
<evidence type="ECO:0000259" key="12">
    <source>
        <dbReference type="Pfam" id="PF00535"/>
    </source>
</evidence>
<evidence type="ECO:0000256" key="1">
    <source>
        <dbReference type="ARBA" id="ARBA00004236"/>
    </source>
</evidence>
<comment type="similarity">
    <text evidence="9">Belongs to the glycosyltransferase 2 family. CrtQ subfamily.</text>
</comment>
<feature type="transmembrane region" description="Helical" evidence="11">
    <location>
        <begin position="335"/>
        <end position="357"/>
    </location>
</feature>
<evidence type="ECO:0000313" key="14">
    <source>
        <dbReference type="Proteomes" id="UP000255326"/>
    </source>
</evidence>
<evidence type="ECO:0000256" key="2">
    <source>
        <dbReference type="ARBA" id="ARBA00022475"/>
    </source>
</evidence>
<feature type="transmembrane region" description="Helical" evidence="11">
    <location>
        <begin position="166"/>
        <end position="184"/>
    </location>
</feature>
<dbReference type="OrthoDB" id="9806525at2"/>
<dbReference type="Pfam" id="PF00535">
    <property type="entry name" value="Glycos_transf_2"/>
    <property type="match status" value="1"/>
</dbReference>
<evidence type="ECO:0000256" key="10">
    <source>
        <dbReference type="ARBA" id="ARBA00040345"/>
    </source>
</evidence>
<dbReference type="CDD" id="cd00761">
    <property type="entry name" value="Glyco_tranf_GTA_type"/>
    <property type="match status" value="1"/>
</dbReference>
<accession>A0A370G462</accession>
<proteinExistence type="inferred from homology"/>
<dbReference type="PANTHER" id="PTHR43646:SF2">
    <property type="entry name" value="GLYCOSYLTRANSFERASE 2-LIKE DOMAIN-CONTAINING PROTEIN"/>
    <property type="match status" value="1"/>
</dbReference>
<comment type="function">
    <text evidence="7">Catalyzes the glycosylation of 4,4'-diaponeurosporenoate, i.e. the esterification of glucose at the C1'' position with the carboxyl group of 4,4'-diaponeurosporenic acid, to form glycosyl-4,4'-diaponeurosporenoate. This is a step in the biosynthesis of staphyloxanthin, an orange pigment present in most staphylococci strains.</text>
</comment>
<evidence type="ECO:0000313" key="13">
    <source>
        <dbReference type="EMBL" id="RDI37990.1"/>
    </source>
</evidence>
<dbReference type="EMBL" id="QQAY01000019">
    <property type="protein sequence ID" value="RDI37990.1"/>
    <property type="molecule type" value="Genomic_DNA"/>
</dbReference>
<dbReference type="Gene3D" id="3.90.550.10">
    <property type="entry name" value="Spore Coat Polysaccharide Biosynthesis Protein SpsA, Chain A"/>
    <property type="match status" value="1"/>
</dbReference>
<evidence type="ECO:0000256" key="7">
    <source>
        <dbReference type="ARBA" id="ARBA00037281"/>
    </source>
</evidence>
<sequence length="370" mass="41109">MTASEVINLILGLLGFAIAILLFWSLPVPGFTSRNTDRLPFLSIIIPARNEEGRITPLLQSLQEQRYKSFEILVVDDDSTDNTVALAESYGARVLQNKGIGSGKSSACWLGAKEAKGDWLLFLDADTKFTSVDGLRNLLHFYQRKGARGILALQPYHTVKHLYEHLSIVFNIIVVVGMNLFTAWGSRFKAAGSFGPCLLCNRDDYFLSGGHQKIEGAIMDDLALGQAFLDQNLPVRCLGGRGTISFRMYPEGLGSLIEGWCKSFAIGSKSTHPIVMLMVILWITGSLTTASALISSIIDASAAAMIINGALYILYAVQTAWFARRVGNFKWVYFPFYPLFFLFFAGIFLYSFVRVNVFHSVKWKGRKIKV</sequence>
<evidence type="ECO:0000256" key="6">
    <source>
        <dbReference type="ARBA" id="ARBA00023136"/>
    </source>
</evidence>
<dbReference type="SUPFAM" id="SSF53448">
    <property type="entry name" value="Nucleotide-diphospho-sugar transferases"/>
    <property type="match status" value="1"/>
</dbReference>
<evidence type="ECO:0000256" key="5">
    <source>
        <dbReference type="ARBA" id="ARBA00022746"/>
    </source>
</evidence>
<comment type="caution">
    <text evidence="13">The sequence shown here is derived from an EMBL/GenBank/DDBJ whole genome shotgun (WGS) entry which is preliminary data.</text>
</comment>
<dbReference type="AlphaFoldDB" id="A0A370G462"/>
<feature type="domain" description="Glycosyltransferase 2-like" evidence="12">
    <location>
        <begin position="43"/>
        <end position="159"/>
    </location>
</feature>
<comment type="subcellular location">
    <subcellularLocation>
        <location evidence="1">Cell membrane</location>
    </subcellularLocation>
</comment>
<gene>
    <name evidence="13" type="ORF">DFR59_1192</name>
</gene>
<reference evidence="13 14" key="1">
    <citation type="submission" date="2018-07" db="EMBL/GenBank/DDBJ databases">
        <title>Genomic Encyclopedia of Type Strains, Phase IV (KMG-IV): sequencing the most valuable type-strain genomes for metagenomic binning, comparative biology and taxonomic classification.</title>
        <authorList>
            <person name="Goeker M."/>
        </authorList>
    </citation>
    <scope>NUCLEOTIDE SEQUENCE [LARGE SCALE GENOMIC DNA]</scope>
    <source>
        <strain evidence="13 14">DSM 25281</strain>
    </source>
</reference>
<keyword evidence="5" id="KW-0125">Carotenoid biosynthesis</keyword>
<keyword evidence="11" id="KW-0812">Transmembrane</keyword>
<organism evidence="13 14">
    <name type="scientific">Falsibacillus pallidus</name>
    <dbReference type="NCBI Taxonomy" id="493781"/>
    <lineage>
        <taxon>Bacteria</taxon>
        <taxon>Bacillati</taxon>
        <taxon>Bacillota</taxon>
        <taxon>Bacilli</taxon>
        <taxon>Bacillales</taxon>
        <taxon>Bacillaceae</taxon>
        <taxon>Falsibacillus</taxon>
    </lineage>
</organism>
<keyword evidence="11" id="KW-1133">Transmembrane helix</keyword>
<evidence type="ECO:0000256" key="11">
    <source>
        <dbReference type="SAM" id="Phobius"/>
    </source>
</evidence>
<dbReference type="InterPro" id="IPR001173">
    <property type="entry name" value="Glyco_trans_2-like"/>
</dbReference>
<evidence type="ECO:0000256" key="9">
    <source>
        <dbReference type="ARBA" id="ARBA00038120"/>
    </source>
</evidence>
<feature type="transmembrane region" description="Helical" evidence="11">
    <location>
        <begin position="302"/>
        <end position="323"/>
    </location>
</feature>
<name>A0A370G462_9BACI</name>
<protein>
    <recommendedName>
        <fullName evidence="10">4,4'-diaponeurosporenoate glycosyltransferase</fullName>
    </recommendedName>
</protein>
<dbReference type="GO" id="GO:0016757">
    <property type="term" value="F:glycosyltransferase activity"/>
    <property type="evidence" value="ECO:0007669"/>
    <property type="project" value="UniProtKB-KW"/>
</dbReference>
<keyword evidence="2" id="KW-1003">Cell membrane</keyword>
<comment type="pathway">
    <text evidence="8">Carotenoid biosynthesis; staphyloxanthin biosynthesis; staphyloxanthin from farnesyl diphosphate: step 4/5.</text>
</comment>
<evidence type="ECO:0000256" key="8">
    <source>
        <dbReference type="ARBA" id="ARBA00037904"/>
    </source>
</evidence>
<evidence type="ECO:0000256" key="4">
    <source>
        <dbReference type="ARBA" id="ARBA00022679"/>
    </source>
</evidence>
<dbReference type="RefSeq" id="WP_114747002.1">
    <property type="nucleotide sequence ID" value="NZ_QQAY01000019.1"/>
</dbReference>
<dbReference type="PANTHER" id="PTHR43646">
    <property type="entry name" value="GLYCOSYLTRANSFERASE"/>
    <property type="match status" value="1"/>
</dbReference>
<keyword evidence="14" id="KW-1185">Reference proteome</keyword>
<dbReference type="Proteomes" id="UP000255326">
    <property type="component" value="Unassembled WGS sequence"/>
</dbReference>
<feature type="transmembrane region" description="Helical" evidence="11">
    <location>
        <begin position="6"/>
        <end position="26"/>
    </location>
</feature>